<feature type="chain" id="PRO_5043039923" description="Ig-like domain-containing protein" evidence="3">
    <location>
        <begin position="21"/>
        <end position="512"/>
    </location>
</feature>
<comment type="caution">
    <text evidence="5">The sequence shown here is derived from an EMBL/GenBank/DDBJ whole genome shotgun (WGS) entry which is preliminary data.</text>
</comment>
<keyword evidence="3" id="KW-0732">Signal</keyword>
<feature type="compositionally biased region" description="Polar residues" evidence="1">
    <location>
        <begin position="236"/>
        <end position="245"/>
    </location>
</feature>
<feature type="domain" description="Ig-like" evidence="4">
    <location>
        <begin position="23"/>
        <end position="114"/>
    </location>
</feature>
<dbReference type="Proteomes" id="UP001329430">
    <property type="component" value="Chromosome 8"/>
</dbReference>
<dbReference type="InterPro" id="IPR013783">
    <property type="entry name" value="Ig-like_fold"/>
</dbReference>
<dbReference type="InterPro" id="IPR003599">
    <property type="entry name" value="Ig_sub"/>
</dbReference>
<dbReference type="AlphaFoldDB" id="A0AAN7ZI64"/>
<keyword evidence="2" id="KW-1133">Transmembrane helix</keyword>
<feature type="compositionally biased region" description="Acidic residues" evidence="1">
    <location>
        <begin position="310"/>
        <end position="331"/>
    </location>
</feature>
<keyword evidence="6" id="KW-1185">Reference proteome</keyword>
<feature type="transmembrane region" description="Helical" evidence="2">
    <location>
        <begin position="449"/>
        <end position="470"/>
    </location>
</feature>
<evidence type="ECO:0000313" key="6">
    <source>
        <dbReference type="Proteomes" id="UP001329430"/>
    </source>
</evidence>
<feature type="compositionally biased region" description="Basic and acidic residues" evidence="1">
    <location>
        <begin position="300"/>
        <end position="309"/>
    </location>
</feature>
<feature type="region of interest" description="Disordered" evidence="1">
    <location>
        <begin position="406"/>
        <end position="434"/>
    </location>
</feature>
<reference evidence="5 6" key="1">
    <citation type="journal article" date="2024" name="Insects">
        <title>An Improved Chromosome-Level Genome Assembly of the Firefly Pyrocoelia pectoralis.</title>
        <authorList>
            <person name="Fu X."/>
            <person name="Meyer-Rochow V.B."/>
            <person name="Ballantyne L."/>
            <person name="Zhu X."/>
        </authorList>
    </citation>
    <scope>NUCLEOTIDE SEQUENCE [LARGE SCALE GENOMIC DNA]</scope>
    <source>
        <strain evidence="5">XCY_ONT2</strain>
    </source>
</reference>
<gene>
    <name evidence="5" type="ORF">RI129_010689</name>
</gene>
<feature type="signal peptide" evidence="3">
    <location>
        <begin position="1"/>
        <end position="20"/>
    </location>
</feature>
<evidence type="ECO:0000256" key="1">
    <source>
        <dbReference type="SAM" id="MobiDB-lite"/>
    </source>
</evidence>
<keyword evidence="2" id="KW-0812">Transmembrane</keyword>
<dbReference type="EMBL" id="JAVRBK010000008">
    <property type="protein sequence ID" value="KAK5639878.1"/>
    <property type="molecule type" value="Genomic_DNA"/>
</dbReference>
<feature type="compositionally biased region" description="Acidic residues" evidence="1">
    <location>
        <begin position="501"/>
        <end position="512"/>
    </location>
</feature>
<proteinExistence type="predicted"/>
<sequence length="512" mass="57738">MWHIFVLFLSAIFAKAIVWAVEPELSILLHEGAKVRNVSSHLNVEEGTTFTLTCTSKPHQLSATDDLVWQEIGSHSRTTSNGISFEPIRMEDDGEYLCVDKKGNTYKSVKINVQPKEKPNHRHHTGNAPSLEELYKQAQKLAHAEKNNPQSKNWDALINIMLGVIEKNENLIENLTAIALEELKGIEKPKSEEPAKPGHVQLSPKSGGVGKKQKNFVKLTLSPADEDFLHEKEEGNVNSNHLVSPTTEEVATEETETTTESLKEEGETEEEATTTEASSEEYYDEEDEEYSEEEEEEENEKEKDENKNNEEEEEEEEEEGSETEEPSSENEETTKNPESAESKEIVFPDNGPNKVFNRYGGGLNAIYTDYFEQPSNNENGEEEETATVKETPTLDSHLLNKLKPYLNKHMGRKRPTEMPSSSESSSSSSEEPMQLAVNEINNEVKDMAVFKYIVGVILLILVILLLAFIIRIWHLLEFKVSHDSPLPPQKYVPLVSSTDHEEVDDATETLLP</sequence>
<feature type="region of interest" description="Disordered" evidence="1">
    <location>
        <begin position="491"/>
        <end position="512"/>
    </location>
</feature>
<dbReference type="PROSITE" id="PS50835">
    <property type="entry name" value="IG_LIKE"/>
    <property type="match status" value="1"/>
</dbReference>
<dbReference type="SMART" id="SM00409">
    <property type="entry name" value="IG"/>
    <property type="match status" value="1"/>
</dbReference>
<evidence type="ECO:0000256" key="3">
    <source>
        <dbReference type="SAM" id="SignalP"/>
    </source>
</evidence>
<keyword evidence="2" id="KW-0472">Membrane</keyword>
<feature type="region of interest" description="Disordered" evidence="1">
    <location>
        <begin position="231"/>
        <end position="353"/>
    </location>
</feature>
<feature type="region of interest" description="Disordered" evidence="1">
    <location>
        <begin position="189"/>
        <end position="214"/>
    </location>
</feature>
<dbReference type="InterPro" id="IPR007110">
    <property type="entry name" value="Ig-like_dom"/>
</dbReference>
<protein>
    <recommendedName>
        <fullName evidence="4">Ig-like domain-containing protein</fullName>
    </recommendedName>
</protein>
<name>A0AAN7ZI64_9COLE</name>
<feature type="compositionally biased region" description="Basic and acidic residues" evidence="1">
    <location>
        <begin position="332"/>
        <end position="346"/>
    </location>
</feature>
<accession>A0AAN7ZI64</accession>
<dbReference type="SUPFAM" id="SSF48726">
    <property type="entry name" value="Immunoglobulin"/>
    <property type="match status" value="1"/>
</dbReference>
<evidence type="ECO:0000259" key="4">
    <source>
        <dbReference type="PROSITE" id="PS50835"/>
    </source>
</evidence>
<dbReference type="InterPro" id="IPR036179">
    <property type="entry name" value="Ig-like_dom_sf"/>
</dbReference>
<dbReference type="Gene3D" id="2.60.40.10">
    <property type="entry name" value="Immunoglobulins"/>
    <property type="match status" value="1"/>
</dbReference>
<feature type="compositionally biased region" description="Acidic residues" evidence="1">
    <location>
        <begin position="266"/>
        <end position="299"/>
    </location>
</feature>
<evidence type="ECO:0000313" key="5">
    <source>
        <dbReference type="EMBL" id="KAK5639878.1"/>
    </source>
</evidence>
<evidence type="ECO:0000256" key="2">
    <source>
        <dbReference type="SAM" id="Phobius"/>
    </source>
</evidence>
<feature type="compositionally biased region" description="Low complexity" evidence="1">
    <location>
        <begin position="420"/>
        <end position="431"/>
    </location>
</feature>
<organism evidence="5 6">
    <name type="scientific">Pyrocoelia pectoralis</name>
    <dbReference type="NCBI Taxonomy" id="417401"/>
    <lineage>
        <taxon>Eukaryota</taxon>
        <taxon>Metazoa</taxon>
        <taxon>Ecdysozoa</taxon>
        <taxon>Arthropoda</taxon>
        <taxon>Hexapoda</taxon>
        <taxon>Insecta</taxon>
        <taxon>Pterygota</taxon>
        <taxon>Neoptera</taxon>
        <taxon>Endopterygota</taxon>
        <taxon>Coleoptera</taxon>
        <taxon>Polyphaga</taxon>
        <taxon>Elateriformia</taxon>
        <taxon>Elateroidea</taxon>
        <taxon>Lampyridae</taxon>
        <taxon>Lampyrinae</taxon>
        <taxon>Pyrocoelia</taxon>
    </lineage>
</organism>